<feature type="compositionally biased region" description="Pro residues" evidence="1">
    <location>
        <begin position="168"/>
        <end position="183"/>
    </location>
</feature>
<evidence type="ECO:0000256" key="1">
    <source>
        <dbReference type="SAM" id="MobiDB-lite"/>
    </source>
</evidence>
<dbReference type="Proteomes" id="UP000813463">
    <property type="component" value="Chromosome 1"/>
</dbReference>
<accession>A0A9R0IAT4</accession>
<dbReference type="RefSeq" id="XP_021845643.2">
    <property type="nucleotide sequence ID" value="XM_021989951.2"/>
</dbReference>
<proteinExistence type="predicted"/>
<feature type="compositionally biased region" description="Basic and acidic residues" evidence="1">
    <location>
        <begin position="90"/>
        <end position="104"/>
    </location>
</feature>
<sequence length="428" mass="47749">MGESMDSENAAFWLPSHFLTDDDFLTDDRSCMKDGNCGKNNFNDFLAKETHHRNFKKDEYCGKNNLNDIFSNSLGFDLNSSLDSPVSSTETERGDSNNDERRNINEDDDDFLAELTRHLAQSTLKDSSPNSTTEKPWLFSTSPQSTLSGFGPWSTRSGVSSNGGSPNGPSPRVPSPPVTPPPKSDAAWELLYEAAGQVARLKMNALAAQVNHHHSNNLPNRGLLAAPRSVSLPSKSHHQRQLNSFYDFPPEFQYEQVKRQGNTGNIYCQHHNHHQQRRSCGGAPLGLPQSAWPSLRPNQHRQPNSGPLMQPHFLNGPGSRSMPALKRQSTGTGVFLPRRAGTTPPPEPRKKPAVMHPARVFQAINRDFEEVTGNIQHSRFGSGLLSDREIIMARRNAILEQRRNLIRNEATAATMMGHEIRLPSDWTY</sequence>
<name>A0A9R0IAT4_SPIOL</name>
<feature type="region of interest" description="Disordered" evidence="1">
    <location>
        <begin position="121"/>
        <end position="184"/>
    </location>
</feature>
<reference evidence="3" key="2">
    <citation type="submission" date="2025-08" db="UniProtKB">
        <authorList>
            <consortium name="RefSeq"/>
        </authorList>
    </citation>
    <scope>IDENTIFICATION</scope>
    <source>
        <tissue evidence="3">Leaf</tissue>
    </source>
</reference>
<feature type="region of interest" description="Disordered" evidence="1">
    <location>
        <begin position="81"/>
        <end position="104"/>
    </location>
</feature>
<feature type="compositionally biased region" description="Polar residues" evidence="1">
    <location>
        <begin position="121"/>
        <end position="148"/>
    </location>
</feature>
<keyword evidence="2" id="KW-1185">Reference proteome</keyword>
<dbReference type="KEGG" id="soe:110785501"/>
<evidence type="ECO:0000313" key="3">
    <source>
        <dbReference type="RefSeq" id="XP_021845643.2"/>
    </source>
</evidence>
<gene>
    <name evidence="3" type="primary">LOC110785501</name>
</gene>
<organism evidence="2 3">
    <name type="scientific">Spinacia oleracea</name>
    <name type="common">Spinach</name>
    <dbReference type="NCBI Taxonomy" id="3562"/>
    <lineage>
        <taxon>Eukaryota</taxon>
        <taxon>Viridiplantae</taxon>
        <taxon>Streptophyta</taxon>
        <taxon>Embryophyta</taxon>
        <taxon>Tracheophyta</taxon>
        <taxon>Spermatophyta</taxon>
        <taxon>Magnoliopsida</taxon>
        <taxon>eudicotyledons</taxon>
        <taxon>Gunneridae</taxon>
        <taxon>Pentapetalae</taxon>
        <taxon>Caryophyllales</taxon>
        <taxon>Chenopodiaceae</taxon>
        <taxon>Chenopodioideae</taxon>
        <taxon>Anserineae</taxon>
        <taxon>Spinacia</taxon>
    </lineage>
</organism>
<evidence type="ECO:0000313" key="2">
    <source>
        <dbReference type="Proteomes" id="UP000813463"/>
    </source>
</evidence>
<dbReference type="PANTHER" id="PTHR33356:SF17">
    <property type="entry name" value="TPX2 CENTRAL DOMAIN-CONTAINING PROTEIN"/>
    <property type="match status" value="1"/>
</dbReference>
<reference evidence="2" key="1">
    <citation type="journal article" date="2021" name="Nat. Commun.">
        <title>Genomic analyses provide insights into spinach domestication and the genetic basis of agronomic traits.</title>
        <authorList>
            <person name="Cai X."/>
            <person name="Sun X."/>
            <person name="Xu C."/>
            <person name="Sun H."/>
            <person name="Wang X."/>
            <person name="Ge C."/>
            <person name="Zhang Z."/>
            <person name="Wang Q."/>
            <person name="Fei Z."/>
            <person name="Jiao C."/>
            <person name="Wang Q."/>
        </authorList>
    </citation>
    <scope>NUCLEOTIDE SEQUENCE [LARGE SCALE GENOMIC DNA]</scope>
    <source>
        <strain evidence="2">cv. Varoflay</strain>
    </source>
</reference>
<dbReference type="GeneID" id="110785501"/>
<dbReference type="PANTHER" id="PTHR33356">
    <property type="entry name" value="TIP41-LIKE PROTEIN"/>
    <property type="match status" value="1"/>
</dbReference>
<protein>
    <submittedName>
        <fullName evidence="3">Uncharacterized protein isoform X1</fullName>
    </submittedName>
</protein>
<dbReference type="AlphaFoldDB" id="A0A9R0IAT4"/>
<feature type="region of interest" description="Disordered" evidence="1">
    <location>
        <begin position="334"/>
        <end position="354"/>
    </location>
</feature>